<evidence type="ECO:0000313" key="1">
    <source>
        <dbReference type="EMBL" id="MFD2823983.1"/>
    </source>
</evidence>
<dbReference type="EMBL" id="JBHUOV010000005">
    <property type="protein sequence ID" value="MFD2823983.1"/>
    <property type="molecule type" value="Genomic_DNA"/>
</dbReference>
<protein>
    <submittedName>
        <fullName evidence="1">Uncharacterized protein</fullName>
    </submittedName>
</protein>
<evidence type="ECO:0000313" key="2">
    <source>
        <dbReference type="Proteomes" id="UP001597533"/>
    </source>
</evidence>
<keyword evidence="2" id="KW-1185">Reference proteome</keyword>
<gene>
    <name evidence="1" type="ORF">ACFS5M_09895</name>
</gene>
<reference evidence="2" key="1">
    <citation type="journal article" date="2019" name="Int. J. Syst. Evol. Microbiol.">
        <title>The Global Catalogue of Microorganisms (GCM) 10K type strain sequencing project: providing services to taxonomists for standard genome sequencing and annotation.</title>
        <authorList>
            <consortium name="The Broad Institute Genomics Platform"/>
            <consortium name="The Broad Institute Genome Sequencing Center for Infectious Disease"/>
            <person name="Wu L."/>
            <person name="Ma J."/>
        </authorList>
    </citation>
    <scope>NUCLEOTIDE SEQUENCE [LARGE SCALE GENOMIC DNA]</scope>
    <source>
        <strain evidence="2">KCTC 32141</strain>
    </source>
</reference>
<organism evidence="1 2">
    <name type="scientific">Lacinutrix iliipiscaria</name>
    <dbReference type="NCBI Taxonomy" id="1230532"/>
    <lineage>
        <taxon>Bacteria</taxon>
        <taxon>Pseudomonadati</taxon>
        <taxon>Bacteroidota</taxon>
        <taxon>Flavobacteriia</taxon>
        <taxon>Flavobacteriales</taxon>
        <taxon>Flavobacteriaceae</taxon>
        <taxon>Lacinutrix</taxon>
    </lineage>
</organism>
<dbReference type="Proteomes" id="UP001597533">
    <property type="component" value="Unassembled WGS sequence"/>
</dbReference>
<comment type="caution">
    <text evidence="1">The sequence shown here is derived from an EMBL/GenBank/DDBJ whole genome shotgun (WGS) entry which is preliminary data.</text>
</comment>
<proteinExistence type="predicted"/>
<name>A0ABW5WMM1_9FLAO</name>
<accession>A0ABW5WMM1</accession>
<dbReference type="RefSeq" id="WP_183489671.1">
    <property type="nucleotide sequence ID" value="NZ_JBHUOV010000005.1"/>
</dbReference>
<sequence length="220" mass="25894">MPYLQIKNCSTTKEIGTYPQTRGVPRGYTFKWFDQEDSMTNLENDTFPKVIPDLTFEIDDKGKLTDVISPSNLSARGFLFNEQVRKIFNSFHLPNHKIYNALMKHKSEILNYFWLHPVKSDLIGVDFKKSKFIITNFAFIEQSEIDITSEEDYFKKLSALSFKHIRVKQLVLTEAFQRETYDLFFFPYIHSYFFISERMAKSIKESKVSGFSIKEQNIIS</sequence>